<keyword evidence="4 10" id="KW-0378">Hydrolase</keyword>
<dbReference type="PANTHER" id="PTHR11963:SF23">
    <property type="entry name" value="CYTOSOL AMINOPEPTIDASE"/>
    <property type="match status" value="1"/>
</dbReference>
<comment type="caution">
    <text evidence="10">The sequence shown here is derived from an EMBL/GenBank/DDBJ whole genome shotgun (WGS) entry which is preliminary data.</text>
</comment>
<feature type="domain" description="Cytosol aminopeptidase" evidence="9">
    <location>
        <begin position="302"/>
        <end position="309"/>
    </location>
</feature>
<accession>A0ABU0LYU5</accession>
<evidence type="ECO:0000256" key="3">
    <source>
        <dbReference type="ARBA" id="ARBA00022670"/>
    </source>
</evidence>
<organism evidence="10 11">
    <name type="scientific">Mycoplasmoides fastidiosum</name>
    <dbReference type="NCBI Taxonomy" id="92758"/>
    <lineage>
        <taxon>Bacteria</taxon>
        <taxon>Bacillati</taxon>
        <taxon>Mycoplasmatota</taxon>
        <taxon>Mycoplasmoidales</taxon>
        <taxon>Mycoplasmoidaceae</taxon>
        <taxon>Mycoplasmoides</taxon>
    </lineage>
</organism>
<keyword evidence="2 10" id="KW-0031">Aminopeptidase</keyword>
<evidence type="ECO:0000256" key="2">
    <source>
        <dbReference type="ARBA" id="ARBA00022438"/>
    </source>
</evidence>
<protein>
    <recommendedName>
        <fullName evidence="7">Probable cytosol aminopeptidase</fullName>
    </recommendedName>
    <alternativeName>
        <fullName evidence="8">Leucine aminopeptidase</fullName>
    </alternativeName>
    <alternativeName>
        <fullName evidence="5">Leucyl aminopeptidase</fullName>
    </alternativeName>
</protein>
<evidence type="ECO:0000256" key="8">
    <source>
        <dbReference type="ARBA" id="ARBA00050061"/>
    </source>
</evidence>
<dbReference type="SUPFAM" id="SSF53187">
    <property type="entry name" value="Zn-dependent exopeptidases"/>
    <property type="match status" value="1"/>
</dbReference>
<name>A0ABU0LYU5_9BACT</name>
<evidence type="ECO:0000313" key="11">
    <source>
        <dbReference type="Proteomes" id="UP001240643"/>
    </source>
</evidence>
<dbReference type="EMBL" id="JAUSWO010000001">
    <property type="protein sequence ID" value="MDQ0513889.1"/>
    <property type="molecule type" value="Genomic_DNA"/>
</dbReference>
<dbReference type="GO" id="GO:0004177">
    <property type="term" value="F:aminopeptidase activity"/>
    <property type="evidence" value="ECO:0007669"/>
    <property type="project" value="UniProtKB-KW"/>
</dbReference>
<evidence type="ECO:0000256" key="4">
    <source>
        <dbReference type="ARBA" id="ARBA00022801"/>
    </source>
</evidence>
<gene>
    <name evidence="10" type="ORF">J2Z62_000327</name>
</gene>
<dbReference type="Pfam" id="PF00883">
    <property type="entry name" value="Peptidase_M17"/>
    <property type="match status" value="1"/>
</dbReference>
<dbReference type="RefSeq" id="WP_256547417.1">
    <property type="nucleotide sequence ID" value="NZ_CP101809.1"/>
</dbReference>
<dbReference type="CDD" id="cd00433">
    <property type="entry name" value="Peptidase_M17"/>
    <property type="match status" value="1"/>
</dbReference>
<dbReference type="InterPro" id="IPR011356">
    <property type="entry name" value="Leucine_aapep/pepB"/>
</dbReference>
<comment type="similarity">
    <text evidence="1">Belongs to the peptidase M17 family.</text>
</comment>
<keyword evidence="3" id="KW-0645">Protease</keyword>
<proteinExistence type="inferred from homology"/>
<evidence type="ECO:0000256" key="5">
    <source>
        <dbReference type="ARBA" id="ARBA00033172"/>
    </source>
</evidence>
<dbReference type="PRINTS" id="PR00481">
    <property type="entry name" value="LAMNOPPTDASE"/>
</dbReference>
<reference evidence="10" key="1">
    <citation type="submission" date="2023-07" db="EMBL/GenBank/DDBJ databases">
        <title>Genomic Encyclopedia of Type Strains, Phase IV (KMG-IV): sequencing the most valuable type-strain genomes for metagenomic binning, comparative biology and taxonomic classification.</title>
        <authorList>
            <person name="Goeker M."/>
        </authorList>
    </citation>
    <scope>NUCLEOTIDE SEQUENCE [LARGE SCALE GENOMIC DNA]</scope>
    <source>
        <strain evidence="10">DSM 21204</strain>
    </source>
</reference>
<dbReference type="PANTHER" id="PTHR11963">
    <property type="entry name" value="LEUCINE AMINOPEPTIDASE-RELATED"/>
    <property type="match status" value="1"/>
</dbReference>
<sequence>MKTKKTSAASKVVITAAAVGKAKSEKKHLEVEELSPLAKVLHFNPSQTNGNELYRSLLNLALKSPKELAVDFDSFLKVLEKPLGLETVATAVYAAIEYGNNKVPFSMKTTKGSKLKHEVTNVPARCKKECNEAVNLASAQTQARRWQDMPNNFLYPSTFVEEIKRALKGLPVKINVLTHKQLLAKKMELICGVAQGSDDGARIVTLEYKTNAKAEKLALIGKGVCFDTGGYSLKTGGHMRGMKFDMSGAAAVVAAVRALAVNKVKTNVIGVVGLVENVVDSKSYRVDDVLTSYQGTTVEIDNTDAEGRLVLADCLAYAYKDLKADKLLTIATLTGAVIYALGSTFAGAWSKFDQDWDALTTAAADAAELIWRLPFHNDYISLLKTSHIADIKNSTNSPNAGSSRAACFLREFSSDKPYYHLDIAGMDSFADGSGSGPLVRTLYKLAAKPKLK</sequence>
<keyword evidence="11" id="KW-1185">Reference proteome</keyword>
<dbReference type="Gene3D" id="3.40.630.10">
    <property type="entry name" value="Zn peptidases"/>
    <property type="match status" value="1"/>
</dbReference>
<evidence type="ECO:0000259" key="9">
    <source>
        <dbReference type="PROSITE" id="PS00631"/>
    </source>
</evidence>
<dbReference type="InterPro" id="IPR000819">
    <property type="entry name" value="Peptidase_M17_C"/>
</dbReference>
<dbReference type="PROSITE" id="PS00631">
    <property type="entry name" value="CYTOSOL_AP"/>
    <property type="match status" value="1"/>
</dbReference>
<dbReference type="NCBIfam" id="NF002080">
    <property type="entry name" value="PRK00913.3-2"/>
    <property type="match status" value="1"/>
</dbReference>
<dbReference type="Proteomes" id="UP001240643">
    <property type="component" value="Unassembled WGS sequence"/>
</dbReference>
<evidence type="ECO:0000256" key="1">
    <source>
        <dbReference type="ARBA" id="ARBA00009528"/>
    </source>
</evidence>
<evidence type="ECO:0000313" key="10">
    <source>
        <dbReference type="EMBL" id="MDQ0513889.1"/>
    </source>
</evidence>
<evidence type="ECO:0000256" key="6">
    <source>
        <dbReference type="ARBA" id="ARBA00049972"/>
    </source>
</evidence>
<evidence type="ECO:0000256" key="7">
    <source>
        <dbReference type="ARBA" id="ARBA00050021"/>
    </source>
</evidence>
<comment type="function">
    <text evidence="6">Presumably involved in the processing and regular turnover of intracellular proteins. Catalyzes the removal of unsubstituted N-terminal amino acids from various peptides.</text>
</comment>